<feature type="compositionally biased region" description="Basic residues" evidence="1">
    <location>
        <begin position="55"/>
        <end position="71"/>
    </location>
</feature>
<feature type="region of interest" description="Disordered" evidence="1">
    <location>
        <begin position="1"/>
        <end position="103"/>
    </location>
</feature>
<dbReference type="AlphaFoldDB" id="A0AAD4X8J1"/>
<feature type="compositionally biased region" description="Basic residues" evidence="1">
    <location>
        <begin position="11"/>
        <end position="22"/>
    </location>
</feature>
<reference evidence="2" key="1">
    <citation type="submission" date="2022-04" db="EMBL/GenBank/DDBJ databases">
        <title>A functionally conserved STORR gene fusion in Papaver species that diverged 16.8 million years ago.</title>
        <authorList>
            <person name="Catania T."/>
        </authorList>
    </citation>
    <scope>NUCLEOTIDE SEQUENCE</scope>
    <source>
        <strain evidence="2">S-188037</strain>
    </source>
</reference>
<dbReference type="Proteomes" id="UP001202328">
    <property type="component" value="Unassembled WGS sequence"/>
</dbReference>
<gene>
    <name evidence="2" type="ORF">MKW98_017273</name>
</gene>
<organism evidence="2 3">
    <name type="scientific">Papaver atlanticum</name>
    <dbReference type="NCBI Taxonomy" id="357466"/>
    <lineage>
        <taxon>Eukaryota</taxon>
        <taxon>Viridiplantae</taxon>
        <taxon>Streptophyta</taxon>
        <taxon>Embryophyta</taxon>
        <taxon>Tracheophyta</taxon>
        <taxon>Spermatophyta</taxon>
        <taxon>Magnoliopsida</taxon>
        <taxon>Ranunculales</taxon>
        <taxon>Papaveraceae</taxon>
        <taxon>Papaveroideae</taxon>
        <taxon>Papaver</taxon>
    </lineage>
</organism>
<sequence length="176" mass="20393">MSANITLRAPPRSKKSSKKTGRIKSSVEKGKVKRQRKSVIRKKKQAKKPSEAKPTKKPTKTKPLTVKRKRNAQHDPVTEKKKAKKKTTQMEVVRKDEKIRNPQSAEEVIYSDSDVEEVLGSSTLHQDSMPIPYYCPQFRVEKKKGYGNLRLNIRFESRNHCNCFPFLILRKVFVQD</sequence>
<evidence type="ECO:0000256" key="1">
    <source>
        <dbReference type="SAM" id="MobiDB-lite"/>
    </source>
</evidence>
<proteinExistence type="predicted"/>
<accession>A0AAD4X8J1</accession>
<feature type="compositionally biased region" description="Basic residues" evidence="1">
    <location>
        <begin position="31"/>
        <end position="47"/>
    </location>
</feature>
<protein>
    <submittedName>
        <fullName evidence="2">Uncharacterized protein</fullName>
    </submittedName>
</protein>
<keyword evidence="3" id="KW-1185">Reference proteome</keyword>
<evidence type="ECO:0000313" key="2">
    <source>
        <dbReference type="EMBL" id="KAI3860638.1"/>
    </source>
</evidence>
<evidence type="ECO:0000313" key="3">
    <source>
        <dbReference type="Proteomes" id="UP001202328"/>
    </source>
</evidence>
<comment type="caution">
    <text evidence="2">The sequence shown here is derived from an EMBL/GenBank/DDBJ whole genome shotgun (WGS) entry which is preliminary data.</text>
</comment>
<dbReference type="EMBL" id="JAJJMB010014398">
    <property type="protein sequence ID" value="KAI3860638.1"/>
    <property type="molecule type" value="Genomic_DNA"/>
</dbReference>
<name>A0AAD4X8J1_9MAGN</name>